<dbReference type="AlphaFoldDB" id="A0A6C0LK12"/>
<reference evidence="2" key="1">
    <citation type="journal article" date="2020" name="Nature">
        <title>Giant virus diversity and host interactions through global metagenomics.</title>
        <authorList>
            <person name="Schulz F."/>
            <person name="Roux S."/>
            <person name="Paez-Espino D."/>
            <person name="Jungbluth S."/>
            <person name="Walsh D.A."/>
            <person name="Denef V.J."/>
            <person name="McMahon K.D."/>
            <person name="Konstantinidis K.T."/>
            <person name="Eloe-Fadrosh E.A."/>
            <person name="Kyrpides N.C."/>
            <person name="Woyke T."/>
        </authorList>
    </citation>
    <scope>NUCLEOTIDE SEQUENCE</scope>
    <source>
        <strain evidence="2">GVMAG-M-3300027963-21</strain>
    </source>
</reference>
<name>A0A6C0LK12_9ZZZZ</name>
<keyword evidence="1" id="KW-1133">Transmembrane helix</keyword>
<protein>
    <submittedName>
        <fullName evidence="2">Uncharacterized protein</fullName>
    </submittedName>
</protein>
<keyword evidence="1" id="KW-0812">Transmembrane</keyword>
<organism evidence="2">
    <name type="scientific">viral metagenome</name>
    <dbReference type="NCBI Taxonomy" id="1070528"/>
    <lineage>
        <taxon>unclassified sequences</taxon>
        <taxon>metagenomes</taxon>
        <taxon>organismal metagenomes</taxon>
    </lineage>
</organism>
<evidence type="ECO:0000256" key="1">
    <source>
        <dbReference type="SAM" id="Phobius"/>
    </source>
</evidence>
<sequence length="886" mass="99958">MTAVLTNTDINAFHEKLMIYNRNFFSVINIADGLLGETTTIKDTVSLGIPTTSANSYSIEQFSKFIKKVLNFNIKNYTETLTDTDLCFVNKDGSGIFTSNNNNRDHLIKTLKVVSVFVDILEAYKYCIDNANAGTFDTGFTSDIVIDRIELVSDKTRFYSGASNATMTPSANDRNVGYIRTVTVSGVDTKVLYLSIQSFDTGMGDPRYNYEDLFSKSGAAILAAKTNILHTDAIYKTSHASAYMNDYKYQRYSVTDNATPISRTDLTSLDVRNKSLVVLLIRTLFGLDTTFRIQSVNALYYYYKFVQLYTTLIIHVSNVMYNDVKRTSGTETSRFRIETYNMTTNKNTHVISGFEKFFITGTTAEVSTYSVAPATGDTPTTPATITSEDAASLAAGTFNINRGKGYKQNPVITASPGTKQSARATIVPVVYADTTTTNDNNIIRLEDVIREINATITVLLDELSQYSETSSFTITTPSSETAKTKVYATSDKYVVINITKPSIYTSLITYKDKFDLVNEFVIYDVINKYTYEIIDITDVGSNEFEIKINAVFDDNDKARTPNSLIFKNATNVAITPKPMSKASATNITNASEYLVIKLKETNTYKTKYITTKDELNRLEADIGYKSSKVTHQNNLYESQNNKKIFLERQVLAYNIILAIIVIILVAVNVVKVDKGVVKTVSLSCFGAIILLFVIYFISNMTYIETFASVGDPLYELTFASFTADSSSTESLYTPKKIKALNGEITKLNTRFLGYFEKLIITLPASDNYEFYKEISEIITNDKENKEFIRNNLDYSKNQNDNNINSIKYELENNKLYINTLLISAVIFVGLYNLYINYMSEKYQSLLIFISFIIFVIILSYYYITANRRVKTVFKNIYWGPEHSKRF</sequence>
<accession>A0A6C0LK12</accession>
<feature type="transmembrane region" description="Helical" evidence="1">
    <location>
        <begin position="650"/>
        <end position="670"/>
    </location>
</feature>
<proteinExistence type="predicted"/>
<feature type="transmembrane region" description="Helical" evidence="1">
    <location>
        <begin position="815"/>
        <end position="833"/>
    </location>
</feature>
<keyword evidence="1" id="KW-0472">Membrane</keyword>
<feature type="transmembrane region" description="Helical" evidence="1">
    <location>
        <begin position="845"/>
        <end position="863"/>
    </location>
</feature>
<dbReference type="EMBL" id="MN740525">
    <property type="protein sequence ID" value="QHU31266.1"/>
    <property type="molecule type" value="Genomic_DNA"/>
</dbReference>
<evidence type="ECO:0000313" key="2">
    <source>
        <dbReference type="EMBL" id="QHU31266.1"/>
    </source>
</evidence>
<feature type="transmembrane region" description="Helical" evidence="1">
    <location>
        <begin position="676"/>
        <end position="697"/>
    </location>
</feature>